<dbReference type="PANTHER" id="PTHR13622:SF8">
    <property type="entry name" value="THIAMIN PYROPHOSPHOKINASE 1"/>
    <property type="match status" value="1"/>
</dbReference>
<sequence>MSFLDHIAACNTHDASRFLPFIVSGHVVGRVNRDFVRRLLSWPEIFDITDASVSLMDRGDGLAHRSEKVADALERLVKQGVLRPFHGEQYAAYADGTPGPLLLIDRAMAPCFGIRAFGQHVNAFVRSPDGLKMWISRRAEDRLHYPGHLDNLAAGGLPYGISLEENLAKECWEEAGIPLELAEHAVPVGAVNYHMDTQIGFKSDTLYCYDLELPIDFTPACTDGEVQAFYLWPVEEVMERVRSGNEFKLNCNLVIIDFLIRHGYINPDEPGYMNLLTGLHPVMPFLE</sequence>
<protein>
    <submittedName>
        <fullName evidence="2">DUF4743 domain-containing protein</fullName>
    </submittedName>
</protein>
<dbReference type="EMBL" id="VMNH01000009">
    <property type="protein sequence ID" value="TVO75214.1"/>
    <property type="molecule type" value="Genomic_DNA"/>
</dbReference>
<dbReference type="SUPFAM" id="SSF55811">
    <property type="entry name" value="Nudix"/>
    <property type="match status" value="1"/>
</dbReference>
<comment type="caution">
    <text evidence="2">The sequence shown here is derived from an EMBL/GenBank/DDBJ whole genome shotgun (WGS) entry which is preliminary data.</text>
</comment>
<dbReference type="Gene3D" id="3.90.79.10">
    <property type="entry name" value="Nucleoside Triphosphate Pyrophosphohydrolase"/>
    <property type="match status" value="1"/>
</dbReference>
<dbReference type="Proteomes" id="UP000316649">
    <property type="component" value="Unassembled WGS sequence"/>
</dbReference>
<dbReference type="PROSITE" id="PS51462">
    <property type="entry name" value="NUDIX"/>
    <property type="match status" value="1"/>
</dbReference>
<gene>
    <name evidence="2" type="ORF">FHP88_09395</name>
</gene>
<name>A0A558E0Q2_9GAMM</name>
<reference evidence="2 3" key="1">
    <citation type="submission" date="2019-07" db="EMBL/GenBank/DDBJ databases">
        <title>The pathways for chlorine oxyanion respiration interact through the shared metabolite chlorate.</title>
        <authorList>
            <person name="Barnum T.P."/>
            <person name="Cheng Y."/>
            <person name="Hill K.A."/>
            <person name="Lucas L.N."/>
            <person name="Carlson H.K."/>
            <person name="Coates J.D."/>
        </authorList>
    </citation>
    <scope>NUCLEOTIDE SEQUENCE [LARGE SCALE GENOMIC DNA]</scope>
    <source>
        <strain evidence="2 3">BK-1</strain>
    </source>
</reference>
<dbReference type="RefSeq" id="WP_144358787.1">
    <property type="nucleotide sequence ID" value="NZ_VMNH01000009.1"/>
</dbReference>
<dbReference type="InterPro" id="IPR015797">
    <property type="entry name" value="NUDIX_hydrolase-like_dom_sf"/>
</dbReference>
<accession>A0A558E0Q2</accession>
<dbReference type="PANTHER" id="PTHR13622">
    <property type="entry name" value="THIAMIN PYROPHOSPHOKINASE"/>
    <property type="match status" value="1"/>
</dbReference>
<keyword evidence="3" id="KW-1185">Reference proteome</keyword>
<dbReference type="Pfam" id="PF15916">
    <property type="entry name" value="DUF4743"/>
    <property type="match status" value="1"/>
</dbReference>
<dbReference type="OrthoDB" id="5621792at2"/>
<dbReference type="AlphaFoldDB" id="A0A558E0Q2"/>
<evidence type="ECO:0000313" key="3">
    <source>
        <dbReference type="Proteomes" id="UP000316649"/>
    </source>
</evidence>
<dbReference type="InterPro" id="IPR031804">
    <property type="entry name" value="DUF4743"/>
</dbReference>
<evidence type="ECO:0000259" key="1">
    <source>
        <dbReference type="PROSITE" id="PS51462"/>
    </source>
</evidence>
<dbReference type="FunFam" id="3.90.79.10:FF:000019">
    <property type="entry name" value="Thiamin pyrophosphokinase, putative"/>
    <property type="match status" value="1"/>
</dbReference>
<dbReference type="InterPro" id="IPR000086">
    <property type="entry name" value="NUDIX_hydrolase_dom"/>
</dbReference>
<dbReference type="GO" id="GO:0044715">
    <property type="term" value="F:8-oxo-dGDP phosphatase activity"/>
    <property type="evidence" value="ECO:0007669"/>
    <property type="project" value="TreeGrafter"/>
</dbReference>
<evidence type="ECO:0000313" key="2">
    <source>
        <dbReference type="EMBL" id="TVO75214.1"/>
    </source>
</evidence>
<dbReference type="Pfam" id="PF00293">
    <property type="entry name" value="NUDIX"/>
    <property type="match status" value="1"/>
</dbReference>
<dbReference type="CDD" id="cd03676">
    <property type="entry name" value="NUDIX_Tnr3_like"/>
    <property type="match status" value="1"/>
</dbReference>
<feature type="domain" description="Nudix hydrolase" evidence="1">
    <location>
        <begin position="116"/>
        <end position="254"/>
    </location>
</feature>
<organism evidence="2 3">
    <name type="scientific">Sedimenticola selenatireducens</name>
    <dbReference type="NCBI Taxonomy" id="191960"/>
    <lineage>
        <taxon>Bacteria</taxon>
        <taxon>Pseudomonadati</taxon>
        <taxon>Pseudomonadota</taxon>
        <taxon>Gammaproteobacteria</taxon>
        <taxon>Chromatiales</taxon>
        <taxon>Sedimenticolaceae</taxon>
        <taxon>Sedimenticola</taxon>
    </lineage>
</organism>
<proteinExistence type="predicted"/>